<gene>
    <name evidence="2" type="ORF">Pph01_61460</name>
</gene>
<dbReference type="AlphaFoldDB" id="A0A8J3U9C8"/>
<protein>
    <submittedName>
        <fullName evidence="2">Uncharacterized protein</fullName>
    </submittedName>
</protein>
<evidence type="ECO:0000256" key="1">
    <source>
        <dbReference type="SAM" id="Phobius"/>
    </source>
</evidence>
<name>A0A8J3U9C8_9ACTN</name>
<keyword evidence="1" id="KW-1133">Transmembrane helix</keyword>
<comment type="caution">
    <text evidence="2">The sequence shown here is derived from an EMBL/GenBank/DDBJ whole genome shotgun (WGS) entry which is preliminary data.</text>
</comment>
<evidence type="ECO:0000313" key="2">
    <source>
        <dbReference type="EMBL" id="GII41143.1"/>
    </source>
</evidence>
<feature type="transmembrane region" description="Helical" evidence="1">
    <location>
        <begin position="20"/>
        <end position="36"/>
    </location>
</feature>
<proteinExistence type="predicted"/>
<organism evidence="2 3">
    <name type="scientific">Planotetraspora phitsanulokensis</name>
    <dbReference type="NCBI Taxonomy" id="575192"/>
    <lineage>
        <taxon>Bacteria</taxon>
        <taxon>Bacillati</taxon>
        <taxon>Actinomycetota</taxon>
        <taxon>Actinomycetes</taxon>
        <taxon>Streptosporangiales</taxon>
        <taxon>Streptosporangiaceae</taxon>
        <taxon>Planotetraspora</taxon>
    </lineage>
</organism>
<dbReference type="EMBL" id="BOOP01000030">
    <property type="protein sequence ID" value="GII41143.1"/>
    <property type="molecule type" value="Genomic_DNA"/>
</dbReference>
<accession>A0A8J3U9C8</accession>
<keyword evidence="1" id="KW-0472">Membrane</keyword>
<evidence type="ECO:0000313" key="3">
    <source>
        <dbReference type="Proteomes" id="UP000622547"/>
    </source>
</evidence>
<dbReference type="Proteomes" id="UP000622547">
    <property type="component" value="Unassembled WGS sequence"/>
</dbReference>
<keyword evidence="3" id="KW-1185">Reference proteome</keyword>
<reference evidence="2 3" key="1">
    <citation type="submission" date="2021-01" db="EMBL/GenBank/DDBJ databases">
        <title>Whole genome shotgun sequence of Planotetraspora phitsanulokensis NBRC 104273.</title>
        <authorList>
            <person name="Komaki H."/>
            <person name="Tamura T."/>
        </authorList>
    </citation>
    <scope>NUCLEOTIDE SEQUENCE [LARGE SCALE GENOMIC DNA]</scope>
    <source>
        <strain evidence="2 3">NBRC 104273</strain>
    </source>
</reference>
<sequence length="436" mass="48761">MRRSLMKSFAKALRDENLDLYILVFTALVFTVLGAVNISSTATLSSVTLGALAFLALSQIRSRRHVAEIAKSREVDPLAILRSEFPADLVQRRASATQYLFIGVSMARTVQTMRNDLRRLLLTGTKVRVLLLDPTDETLLRHAAAQAGRDTDPKRLAARISGSIEEIAFLRDETHGDVEIRVLRHVPTMSVNAIDTQSPSGTICVQHYEYRAPAEALPMVQLESKDGFWYQHFVLEAERMWEGGSPWPPPPGLQLTHAQRPQFKETFDGELITAMESADELLITGVTRNTLVHANYGKFEKLLTKGCRIRFLLVDPESEAAATAADRYYAGRSPENLRERGRHTLRLLRELRRSTGGDLTVRLTAHPLAMGMVAVDTPVSARGEMSALFMEYFTYQASGEPKFVVPPSDERWFVHFAEEAEALWRAASDHELEVAG</sequence>
<keyword evidence="1" id="KW-0812">Transmembrane</keyword>